<dbReference type="Proteomes" id="UP000324222">
    <property type="component" value="Unassembled WGS sequence"/>
</dbReference>
<name>A0A5B7DC40_PORTR</name>
<evidence type="ECO:0000313" key="2">
    <source>
        <dbReference type="Proteomes" id="UP000324222"/>
    </source>
</evidence>
<gene>
    <name evidence="1" type="ORF">E2C01_011548</name>
</gene>
<proteinExistence type="predicted"/>
<dbReference type="EMBL" id="VSRR010000699">
    <property type="protein sequence ID" value="MPC18656.1"/>
    <property type="molecule type" value="Genomic_DNA"/>
</dbReference>
<dbReference type="AlphaFoldDB" id="A0A5B7DC40"/>
<accession>A0A5B7DC40</accession>
<organism evidence="1 2">
    <name type="scientific">Portunus trituberculatus</name>
    <name type="common">Swimming crab</name>
    <name type="synonym">Neptunus trituberculatus</name>
    <dbReference type="NCBI Taxonomy" id="210409"/>
    <lineage>
        <taxon>Eukaryota</taxon>
        <taxon>Metazoa</taxon>
        <taxon>Ecdysozoa</taxon>
        <taxon>Arthropoda</taxon>
        <taxon>Crustacea</taxon>
        <taxon>Multicrustacea</taxon>
        <taxon>Malacostraca</taxon>
        <taxon>Eumalacostraca</taxon>
        <taxon>Eucarida</taxon>
        <taxon>Decapoda</taxon>
        <taxon>Pleocyemata</taxon>
        <taxon>Brachyura</taxon>
        <taxon>Eubrachyura</taxon>
        <taxon>Portunoidea</taxon>
        <taxon>Portunidae</taxon>
        <taxon>Portuninae</taxon>
        <taxon>Portunus</taxon>
    </lineage>
</organism>
<keyword evidence="2" id="KW-1185">Reference proteome</keyword>
<protein>
    <submittedName>
        <fullName evidence="1">Uncharacterized protein</fullName>
    </submittedName>
</protein>
<sequence length="85" mass="9916">MVRHRRLLACTTEKPSMKRKKSHPAPRLPRIKLHKAAANNRSLTADISTSYCRCSYESRTLIADWLEPRPQLSELKENERSVTRE</sequence>
<comment type="caution">
    <text evidence="1">The sequence shown here is derived from an EMBL/GenBank/DDBJ whole genome shotgun (WGS) entry which is preliminary data.</text>
</comment>
<reference evidence="1 2" key="1">
    <citation type="submission" date="2019-05" db="EMBL/GenBank/DDBJ databases">
        <title>Another draft genome of Portunus trituberculatus and its Hox gene families provides insights of decapod evolution.</title>
        <authorList>
            <person name="Jeong J.-H."/>
            <person name="Song I."/>
            <person name="Kim S."/>
            <person name="Choi T."/>
            <person name="Kim D."/>
            <person name="Ryu S."/>
            <person name="Kim W."/>
        </authorList>
    </citation>
    <scope>NUCLEOTIDE SEQUENCE [LARGE SCALE GENOMIC DNA]</scope>
    <source>
        <tissue evidence="1">Muscle</tissue>
    </source>
</reference>
<evidence type="ECO:0000313" key="1">
    <source>
        <dbReference type="EMBL" id="MPC18656.1"/>
    </source>
</evidence>